<name>A0AAD6UKB1_9AGAR</name>
<feature type="compositionally biased region" description="Gly residues" evidence="1">
    <location>
        <begin position="290"/>
        <end position="299"/>
    </location>
</feature>
<sequence>MASNEWAANNANSHGGRRAVRGVGWTDYNGRRPATGRSLAAQLQACGDKLGWRVASVGQWAAGSKSGSESRAGSGRVRRTAVGTAQVGRKLRAKGSSGQRQGIAQRTRVACVVGWGALNKRREREMGSGAGRRKARSGEHRAPGNGGATESERPAGCTVQRAQVLRKTRARMRRTVGRLAGGGYDGGVSGAPRVRAWAQGQQMGGGGRRRVLSDAGSGRHGCGRRRATRRRQTRAAVCELREADAGQQAKVATQGCAAFRGRWSLGAIRRQTRRTGTACTASGSSATGATNGGPGGGGRRTLAAVSGACGVRRPTGGLWWPGGGTRASGDRETGRGVCSVRGRRVLLNVEGAGAGAGGGGKRGAEGVGSGQREACGGGGVWRAGDAERQRASGCALRAPAREAAAAAARGGGQRPEGSGQRAVTAVCRPQTAGPRLTGSGQRVFRWMRARTAAGGRVGQVAAAASGSWRRKGVASGRKRETVTGQRWATGNGRGATAGNERQEAATGDRAARAGPVSKRGDACGGHEQRAAWCVQDVQGRRATSDARRQVAGVSGARRNAYAWQALLAAVGGGRRESGVPRRGGVWRARARRGGGGHREAGKRAEGSGQLAVNGAWHAACLSWAVRRDQWAAGSGRRVACAVKGQAARRALLGCAVGVAGGVPLLSRMCCKRGEGVDRTSRGALMPAEPATIIQPGAGERDVREEPWRPEMWKHWILDQSPMPLAVISNWQSFGTVANRAHIQGLHCRSSKPAGFYFNLQIWTTLLSSGWTWKQHTINARFRRGGKSIPLALTSGYFVADSTSIRACVLESKRRMEHVLNYQRGVFFDPEVSARSCRMEGYLTRYYNTGFTIPSIMLFCIPVLNPPPQRADYPAADIRGRLDGPLTPCEMRTQCALATTFALGANASAMRVGRRIGWGRSNVSLVYCGQAPRTTGIKPPLQESGDGARVDPSSPTLSGVSTDSTAGDDVHMRTGGGRRAWFRWRVAGGMQREPCSERRAVGWVERAGSEERAAGGREQPAGGGKRAAISNQRARALRS</sequence>
<gene>
    <name evidence="2" type="ORF">GGX14DRAFT_618457</name>
</gene>
<dbReference type="EMBL" id="JARJCW010000202">
    <property type="protein sequence ID" value="KAJ7186346.1"/>
    <property type="molecule type" value="Genomic_DNA"/>
</dbReference>
<feature type="region of interest" description="Disordered" evidence="1">
    <location>
        <begin position="1005"/>
        <end position="1038"/>
    </location>
</feature>
<organism evidence="2 3">
    <name type="scientific">Mycena pura</name>
    <dbReference type="NCBI Taxonomy" id="153505"/>
    <lineage>
        <taxon>Eukaryota</taxon>
        <taxon>Fungi</taxon>
        <taxon>Dikarya</taxon>
        <taxon>Basidiomycota</taxon>
        <taxon>Agaricomycotina</taxon>
        <taxon>Agaricomycetes</taxon>
        <taxon>Agaricomycetidae</taxon>
        <taxon>Agaricales</taxon>
        <taxon>Marasmiineae</taxon>
        <taxon>Mycenaceae</taxon>
        <taxon>Mycena</taxon>
    </lineage>
</organism>
<feature type="compositionally biased region" description="Low complexity" evidence="1">
    <location>
        <begin position="275"/>
        <end position="289"/>
    </location>
</feature>
<dbReference type="AlphaFoldDB" id="A0AAD6UKB1"/>
<evidence type="ECO:0000313" key="3">
    <source>
        <dbReference type="Proteomes" id="UP001219525"/>
    </source>
</evidence>
<proteinExistence type="predicted"/>
<feature type="region of interest" description="Disordered" evidence="1">
    <location>
        <begin position="59"/>
        <end position="85"/>
    </location>
</feature>
<feature type="compositionally biased region" description="Low complexity" evidence="1">
    <location>
        <begin position="1"/>
        <end position="13"/>
    </location>
</feature>
<feature type="compositionally biased region" description="Low complexity" evidence="1">
    <location>
        <begin position="488"/>
        <end position="499"/>
    </location>
</feature>
<feature type="region of interest" description="Disordered" evidence="1">
    <location>
        <begin position="466"/>
        <end position="525"/>
    </location>
</feature>
<evidence type="ECO:0000256" key="1">
    <source>
        <dbReference type="SAM" id="MobiDB-lite"/>
    </source>
</evidence>
<protein>
    <submittedName>
        <fullName evidence="2">Uncharacterized protein</fullName>
    </submittedName>
</protein>
<feature type="region of interest" description="Disordered" evidence="1">
    <location>
        <begin position="123"/>
        <end position="159"/>
    </location>
</feature>
<feature type="compositionally biased region" description="Polar residues" evidence="1">
    <location>
        <begin position="952"/>
        <end position="964"/>
    </location>
</feature>
<comment type="caution">
    <text evidence="2">The sequence shown here is derived from an EMBL/GenBank/DDBJ whole genome shotgun (WGS) entry which is preliminary data.</text>
</comment>
<reference evidence="2" key="1">
    <citation type="submission" date="2023-03" db="EMBL/GenBank/DDBJ databases">
        <title>Massive genome expansion in bonnet fungi (Mycena s.s.) driven by repeated elements and novel gene families across ecological guilds.</title>
        <authorList>
            <consortium name="Lawrence Berkeley National Laboratory"/>
            <person name="Harder C.B."/>
            <person name="Miyauchi S."/>
            <person name="Viragh M."/>
            <person name="Kuo A."/>
            <person name="Thoen E."/>
            <person name="Andreopoulos B."/>
            <person name="Lu D."/>
            <person name="Skrede I."/>
            <person name="Drula E."/>
            <person name="Henrissat B."/>
            <person name="Morin E."/>
            <person name="Kohler A."/>
            <person name="Barry K."/>
            <person name="LaButti K."/>
            <person name="Morin E."/>
            <person name="Salamov A."/>
            <person name="Lipzen A."/>
            <person name="Mereny Z."/>
            <person name="Hegedus B."/>
            <person name="Baldrian P."/>
            <person name="Stursova M."/>
            <person name="Weitz H."/>
            <person name="Taylor A."/>
            <person name="Grigoriev I.V."/>
            <person name="Nagy L.G."/>
            <person name="Martin F."/>
            <person name="Kauserud H."/>
        </authorList>
    </citation>
    <scope>NUCLEOTIDE SEQUENCE</scope>
    <source>
        <strain evidence="2">9144</strain>
    </source>
</reference>
<evidence type="ECO:0000313" key="2">
    <source>
        <dbReference type="EMBL" id="KAJ7186346.1"/>
    </source>
</evidence>
<accession>A0AAD6UKB1</accession>
<feature type="region of interest" description="Disordered" evidence="1">
    <location>
        <begin position="934"/>
        <end position="971"/>
    </location>
</feature>
<feature type="region of interest" description="Disordered" evidence="1">
    <location>
        <begin position="1"/>
        <end position="24"/>
    </location>
</feature>
<feature type="region of interest" description="Disordered" evidence="1">
    <location>
        <begin position="275"/>
        <end position="299"/>
    </location>
</feature>
<feature type="region of interest" description="Disordered" evidence="1">
    <location>
        <begin position="199"/>
        <end position="228"/>
    </location>
</feature>
<dbReference type="Proteomes" id="UP001219525">
    <property type="component" value="Unassembled WGS sequence"/>
</dbReference>
<keyword evidence="3" id="KW-1185">Reference proteome</keyword>
<feature type="region of interest" description="Disordered" evidence="1">
    <location>
        <begin position="354"/>
        <end position="373"/>
    </location>
</feature>